<name>A0A3R5XYG3_9BACT</name>
<feature type="domain" description="Glutamine amidotransferase" evidence="2">
    <location>
        <begin position="5"/>
        <end position="169"/>
    </location>
</feature>
<evidence type="ECO:0000256" key="1">
    <source>
        <dbReference type="ARBA" id="ARBA00022962"/>
    </source>
</evidence>
<keyword evidence="4" id="KW-1185">Reference proteome</keyword>
<dbReference type="CDD" id="cd01743">
    <property type="entry name" value="GATase1_Anthranilate_Synthase"/>
    <property type="match status" value="1"/>
</dbReference>
<dbReference type="InterPro" id="IPR017926">
    <property type="entry name" value="GATASE"/>
</dbReference>
<protein>
    <submittedName>
        <fullName evidence="3">Aminodeoxychorismate/anthranilate synthase component II</fullName>
    </submittedName>
</protein>
<dbReference type="AlphaFoldDB" id="A0A3R5XYG3"/>
<keyword evidence="1" id="KW-0315">Glutamine amidotransferase</keyword>
<dbReference type="Pfam" id="PF00117">
    <property type="entry name" value="GATase"/>
    <property type="match status" value="1"/>
</dbReference>
<dbReference type="InterPro" id="IPR029062">
    <property type="entry name" value="Class_I_gatase-like"/>
</dbReference>
<accession>A0A3R5XYG3</accession>
<dbReference type="InterPro" id="IPR050472">
    <property type="entry name" value="Anth_synth/Amidotransfase"/>
</dbReference>
<dbReference type="Gene3D" id="3.40.50.880">
    <property type="match status" value="1"/>
</dbReference>
<dbReference type="PRINTS" id="PR00096">
    <property type="entry name" value="GATASE"/>
</dbReference>
<dbReference type="OrthoDB" id="9786812at2"/>
<dbReference type="GO" id="GO:0005829">
    <property type="term" value="C:cytosol"/>
    <property type="evidence" value="ECO:0007669"/>
    <property type="project" value="TreeGrafter"/>
</dbReference>
<dbReference type="KEGG" id="gtl:EP073_10510"/>
<dbReference type="PANTHER" id="PTHR43418">
    <property type="entry name" value="MULTIFUNCTIONAL TRYPTOPHAN BIOSYNTHESIS PROTEIN-RELATED"/>
    <property type="match status" value="1"/>
</dbReference>
<dbReference type="RefSeq" id="WP_128467107.1">
    <property type="nucleotide sequence ID" value="NZ_CP035108.1"/>
</dbReference>
<dbReference type="SUPFAM" id="SSF52317">
    <property type="entry name" value="Class I glutamine amidotransferase-like"/>
    <property type="match status" value="1"/>
</dbReference>
<dbReference type="InterPro" id="IPR006221">
    <property type="entry name" value="TrpG/PapA_dom"/>
</dbReference>
<organism evidence="3 4">
    <name type="scientific">Geovibrio thiophilus</name>
    <dbReference type="NCBI Taxonomy" id="139438"/>
    <lineage>
        <taxon>Bacteria</taxon>
        <taxon>Pseudomonadati</taxon>
        <taxon>Deferribacterota</taxon>
        <taxon>Deferribacteres</taxon>
        <taxon>Deferribacterales</taxon>
        <taxon>Geovibrionaceae</taxon>
        <taxon>Geovibrio</taxon>
    </lineage>
</organism>
<evidence type="ECO:0000313" key="3">
    <source>
        <dbReference type="EMBL" id="QAR33822.1"/>
    </source>
</evidence>
<dbReference type="PRINTS" id="PR00097">
    <property type="entry name" value="ANTSNTHASEII"/>
</dbReference>
<evidence type="ECO:0000313" key="4">
    <source>
        <dbReference type="Proteomes" id="UP000287502"/>
    </source>
</evidence>
<dbReference type="EMBL" id="CP035108">
    <property type="protein sequence ID" value="QAR33822.1"/>
    <property type="molecule type" value="Genomic_DNA"/>
</dbReference>
<dbReference type="PANTHER" id="PTHR43418:SF4">
    <property type="entry name" value="MULTIFUNCTIONAL TRYPTOPHAN BIOSYNTHESIS PROTEIN"/>
    <property type="match status" value="1"/>
</dbReference>
<dbReference type="PROSITE" id="PS51273">
    <property type="entry name" value="GATASE_TYPE_1"/>
    <property type="match status" value="1"/>
</dbReference>
<evidence type="ECO:0000259" key="2">
    <source>
        <dbReference type="Pfam" id="PF00117"/>
    </source>
</evidence>
<sequence length="174" mass="19136">MKIIISDNNDSFTHNLAHLVFRTSGFKPEVMPWTELTAARAAEADHLFISPGPGCPAEYPLYSFIKDITAHVTGICLGMQILNEIHGGTTTRAPLPVHGKTDVIEWQGGSRRVARYHSLYCGKVASCFDIESANADGLPMIIRHKTNPFTGFQFHPESFLTENGGEFIAYALGK</sequence>
<reference evidence="3 4" key="1">
    <citation type="submission" date="2019-01" db="EMBL/GenBank/DDBJ databases">
        <title>Geovibrio thiophilus DSM 11263, complete genome.</title>
        <authorList>
            <person name="Spring S."/>
            <person name="Bunk B."/>
            <person name="Sproer C."/>
        </authorList>
    </citation>
    <scope>NUCLEOTIDE SEQUENCE [LARGE SCALE GENOMIC DNA]</scope>
    <source>
        <strain evidence="3 4">DSM 11263</strain>
    </source>
</reference>
<dbReference type="GO" id="GO:0000162">
    <property type="term" value="P:L-tryptophan biosynthetic process"/>
    <property type="evidence" value="ECO:0007669"/>
    <property type="project" value="TreeGrafter"/>
</dbReference>
<dbReference type="Proteomes" id="UP000287502">
    <property type="component" value="Chromosome"/>
</dbReference>
<gene>
    <name evidence="3" type="ORF">EP073_10510</name>
</gene>
<proteinExistence type="predicted"/>
<dbReference type="GO" id="GO:0004049">
    <property type="term" value="F:anthranilate synthase activity"/>
    <property type="evidence" value="ECO:0007669"/>
    <property type="project" value="TreeGrafter"/>
</dbReference>